<dbReference type="EMBL" id="JAJCIS010000004">
    <property type="protein sequence ID" value="MCB7387384.1"/>
    <property type="molecule type" value="Genomic_DNA"/>
</dbReference>
<dbReference type="Pfam" id="PF11457">
    <property type="entry name" value="DUF3021"/>
    <property type="match status" value="1"/>
</dbReference>
<feature type="transmembrane region" description="Helical" evidence="1">
    <location>
        <begin position="109"/>
        <end position="129"/>
    </location>
</feature>
<feature type="transmembrane region" description="Helical" evidence="1">
    <location>
        <begin position="76"/>
        <end position="97"/>
    </location>
</feature>
<keyword evidence="1" id="KW-0812">Transmembrane</keyword>
<dbReference type="Proteomes" id="UP001299546">
    <property type="component" value="Unassembled WGS sequence"/>
</dbReference>
<keyword evidence="1" id="KW-0472">Membrane</keyword>
<sequence length="145" mass="16241">MKNIIKRLQTMLDIFTRITTAVICVTAVYIGIFWGGKDVLSVSILWQILSVSAICTLGSFLIPCGTEREVSKKSMLARMLLYFIFVNVVVLGCGALYDWFSFSSWKMVLAMEISIIAVFAVVVGAGYFAEYKTAEQMNQKLRDRG</sequence>
<keyword evidence="1" id="KW-1133">Transmembrane helix</keyword>
<evidence type="ECO:0000313" key="2">
    <source>
        <dbReference type="EMBL" id="MCB7387384.1"/>
    </source>
</evidence>
<keyword evidence="3" id="KW-1185">Reference proteome</keyword>
<name>A0ABS8DI05_9FIRM</name>
<gene>
    <name evidence="2" type="ORF">LIZ65_08785</name>
</gene>
<protein>
    <submittedName>
        <fullName evidence="2">DUF3021 domain-containing protein</fullName>
    </submittedName>
</protein>
<organism evidence="2 3">
    <name type="scientific">Bariatricus massiliensis</name>
    <dbReference type="NCBI Taxonomy" id="1745713"/>
    <lineage>
        <taxon>Bacteria</taxon>
        <taxon>Bacillati</taxon>
        <taxon>Bacillota</taxon>
        <taxon>Clostridia</taxon>
        <taxon>Lachnospirales</taxon>
        <taxon>Lachnospiraceae</taxon>
        <taxon>Bariatricus</taxon>
    </lineage>
</organism>
<accession>A0ABS8DI05</accession>
<proteinExistence type="predicted"/>
<dbReference type="InterPro" id="IPR021560">
    <property type="entry name" value="DUF3021"/>
</dbReference>
<evidence type="ECO:0000256" key="1">
    <source>
        <dbReference type="SAM" id="Phobius"/>
    </source>
</evidence>
<evidence type="ECO:0000313" key="3">
    <source>
        <dbReference type="Proteomes" id="UP001299546"/>
    </source>
</evidence>
<dbReference type="RefSeq" id="WP_066737690.1">
    <property type="nucleotide sequence ID" value="NZ_JAJCIQ010000005.1"/>
</dbReference>
<feature type="transmembrane region" description="Helical" evidence="1">
    <location>
        <begin position="12"/>
        <end position="32"/>
    </location>
</feature>
<feature type="transmembrane region" description="Helical" evidence="1">
    <location>
        <begin position="44"/>
        <end position="64"/>
    </location>
</feature>
<comment type="caution">
    <text evidence="2">The sequence shown here is derived from an EMBL/GenBank/DDBJ whole genome shotgun (WGS) entry which is preliminary data.</text>
</comment>
<reference evidence="2 3" key="1">
    <citation type="submission" date="2021-10" db="EMBL/GenBank/DDBJ databases">
        <title>Collection of gut derived symbiotic bacterial strains cultured from healthy donors.</title>
        <authorList>
            <person name="Lin H."/>
            <person name="Littmann E."/>
            <person name="Kohout C."/>
            <person name="Pamer E.G."/>
        </authorList>
    </citation>
    <scope>NUCLEOTIDE SEQUENCE [LARGE SCALE GENOMIC DNA]</scope>
    <source>
        <strain evidence="2 3">DFI.1.165</strain>
    </source>
</reference>